<feature type="domain" description="Fimbrial-type adhesion" evidence="2">
    <location>
        <begin position="33"/>
        <end position="182"/>
    </location>
</feature>
<accession>A0A1H1K912</accession>
<dbReference type="Gene3D" id="2.60.40.1090">
    <property type="entry name" value="Fimbrial-type adhesion domain"/>
    <property type="match status" value="1"/>
</dbReference>
<dbReference type="InterPro" id="IPR036937">
    <property type="entry name" value="Adhesion_dom_fimbrial_sf"/>
</dbReference>
<evidence type="ECO:0000313" key="4">
    <source>
        <dbReference type="Proteomes" id="UP000199365"/>
    </source>
</evidence>
<dbReference type="PANTHER" id="PTHR33420:SF10">
    <property type="entry name" value="FIMBRIAE MAJOR SUBUNIT"/>
    <property type="match status" value="1"/>
</dbReference>
<dbReference type="Pfam" id="PF00419">
    <property type="entry name" value="Fimbrial"/>
    <property type="match status" value="1"/>
</dbReference>
<feature type="chain" id="PRO_5011552736" evidence="1">
    <location>
        <begin position="24"/>
        <end position="182"/>
    </location>
</feature>
<keyword evidence="4" id="KW-1185">Reference proteome</keyword>
<feature type="signal peptide" evidence="1">
    <location>
        <begin position="1"/>
        <end position="23"/>
    </location>
</feature>
<dbReference type="AlphaFoldDB" id="A0A1H1K912"/>
<keyword evidence="1" id="KW-0732">Signal</keyword>
<evidence type="ECO:0000313" key="3">
    <source>
        <dbReference type="EMBL" id="SDR58582.1"/>
    </source>
</evidence>
<dbReference type="RefSeq" id="WP_090811826.1">
    <property type="nucleotide sequence ID" value="NZ_FNKX01000003.1"/>
</dbReference>
<gene>
    <name evidence="3" type="ORF">SAMN05445850_6587</name>
</gene>
<dbReference type="STRING" id="157910.SAMN05445850_6587"/>
<dbReference type="GO" id="GO:0043709">
    <property type="term" value="P:cell adhesion involved in single-species biofilm formation"/>
    <property type="evidence" value="ECO:0007669"/>
    <property type="project" value="TreeGrafter"/>
</dbReference>
<dbReference type="EMBL" id="FNKX01000003">
    <property type="protein sequence ID" value="SDR58582.1"/>
    <property type="molecule type" value="Genomic_DNA"/>
</dbReference>
<dbReference type="InterPro" id="IPR050263">
    <property type="entry name" value="Bact_Fimbrial_Adh_Pro"/>
</dbReference>
<dbReference type="InterPro" id="IPR000259">
    <property type="entry name" value="Adhesion_dom_fimbrial"/>
</dbReference>
<dbReference type="Proteomes" id="UP000199365">
    <property type="component" value="Unassembled WGS sequence"/>
</dbReference>
<protein>
    <submittedName>
        <fullName evidence="3">Major type 1 subunit fimbrin (Pilin)</fullName>
    </submittedName>
</protein>
<dbReference type="InterPro" id="IPR008966">
    <property type="entry name" value="Adhesion_dom_sf"/>
</dbReference>
<name>A0A1H1K912_9BURK</name>
<sequence>MKKQVTQLMIALMGLSVAPMVFAQAVPGTGQVTFNGELYDDTCVINSGDEDQTVTLPRVSSQTLPAAGVVGGSTPFNISVSQCPATLTHVAAHFETTNMDPVTRNAINQATTSPAANVEVQLLDHNFTNGAAQVLPLGSTGEFVAVGNDGTATMYYAGQYYATDRATAGNVTAVVRYTLAYQ</sequence>
<reference evidence="4" key="1">
    <citation type="submission" date="2016-10" db="EMBL/GenBank/DDBJ databases">
        <authorList>
            <person name="Varghese N."/>
            <person name="Submissions S."/>
        </authorList>
    </citation>
    <scope>NUCLEOTIDE SEQUENCE [LARGE SCALE GENOMIC DNA]</scope>
    <source>
        <strain evidence="4">DUS833</strain>
    </source>
</reference>
<proteinExistence type="predicted"/>
<dbReference type="PANTHER" id="PTHR33420">
    <property type="entry name" value="FIMBRIAL SUBUNIT ELFA-RELATED"/>
    <property type="match status" value="1"/>
</dbReference>
<dbReference type="SUPFAM" id="SSF49401">
    <property type="entry name" value="Bacterial adhesins"/>
    <property type="match status" value="1"/>
</dbReference>
<dbReference type="GO" id="GO:0009289">
    <property type="term" value="C:pilus"/>
    <property type="evidence" value="ECO:0007669"/>
    <property type="project" value="InterPro"/>
</dbReference>
<evidence type="ECO:0000256" key="1">
    <source>
        <dbReference type="SAM" id="SignalP"/>
    </source>
</evidence>
<evidence type="ECO:0000259" key="2">
    <source>
        <dbReference type="Pfam" id="PF00419"/>
    </source>
</evidence>
<organism evidence="3 4">
    <name type="scientific">Paraburkholderia tuberum</name>
    <dbReference type="NCBI Taxonomy" id="157910"/>
    <lineage>
        <taxon>Bacteria</taxon>
        <taxon>Pseudomonadati</taxon>
        <taxon>Pseudomonadota</taxon>
        <taxon>Betaproteobacteria</taxon>
        <taxon>Burkholderiales</taxon>
        <taxon>Burkholderiaceae</taxon>
        <taxon>Paraburkholderia</taxon>
    </lineage>
</organism>